<proteinExistence type="predicted"/>
<reference evidence="1 2" key="1">
    <citation type="submission" date="2017-01" db="EMBL/GenBank/DDBJ databases">
        <title>Genomic analysis of Xuhuaishuia manganoxidans DY6-4.</title>
        <authorList>
            <person name="Wang X."/>
        </authorList>
    </citation>
    <scope>NUCLEOTIDE SEQUENCE [LARGE SCALE GENOMIC DNA]</scope>
    <source>
        <strain evidence="1 2">DY6-4</strain>
    </source>
</reference>
<accession>A0A1U7DIW7</accession>
<name>A0A1U7DIW7_9RHOB</name>
<dbReference type="GO" id="GO:0005737">
    <property type="term" value="C:cytoplasm"/>
    <property type="evidence" value="ECO:0007669"/>
    <property type="project" value="TreeGrafter"/>
</dbReference>
<dbReference type="InterPro" id="IPR004843">
    <property type="entry name" value="Calcineurin-like_PHP"/>
</dbReference>
<dbReference type="PANTHER" id="PTHR42850">
    <property type="entry name" value="METALLOPHOSPHOESTERASE"/>
    <property type="match status" value="1"/>
</dbReference>
<evidence type="ECO:0000313" key="1">
    <source>
        <dbReference type="EMBL" id="APX89940.1"/>
    </source>
</evidence>
<dbReference type="GO" id="GO:0008803">
    <property type="term" value="F:bis(5'-nucleosyl)-tetraphosphatase (symmetrical) activity"/>
    <property type="evidence" value="ECO:0007669"/>
    <property type="project" value="TreeGrafter"/>
</dbReference>
<accession>A0A2M9DAW0</accession>
<dbReference type="AlphaFoldDB" id="A0A1U7DIW7"/>
<gene>
    <name evidence="1" type="ORF">BV394_09605</name>
</gene>
<dbReference type="Proteomes" id="UP000187266">
    <property type="component" value="Chromosome"/>
</dbReference>
<evidence type="ECO:0000313" key="2">
    <source>
        <dbReference type="Proteomes" id="UP000187266"/>
    </source>
</evidence>
<organism evidence="1 2">
    <name type="scientific">Brevirhabdus pacifica</name>
    <dbReference type="NCBI Taxonomy" id="1267768"/>
    <lineage>
        <taxon>Bacteria</taxon>
        <taxon>Pseudomonadati</taxon>
        <taxon>Pseudomonadota</taxon>
        <taxon>Alphaproteobacteria</taxon>
        <taxon>Rhodobacterales</taxon>
        <taxon>Paracoccaceae</taxon>
        <taxon>Brevirhabdus</taxon>
    </lineage>
</organism>
<dbReference type="GO" id="GO:0016791">
    <property type="term" value="F:phosphatase activity"/>
    <property type="evidence" value="ECO:0007669"/>
    <property type="project" value="TreeGrafter"/>
</dbReference>
<dbReference type="EMBL" id="CP019124">
    <property type="protein sequence ID" value="APX89940.1"/>
    <property type="molecule type" value="Genomic_DNA"/>
</dbReference>
<sequence length="246" mass="27274">MQTYAIGDIHGQLDALRAAHDRIEDDRQRHGDADAPVIHMGDLTDRGPDSRGVLDHLISGIAAGQPWQVVKGNHDRMFAGFMADADYRDAGLREGRWWTHPRVGGDATMASYGVMDTTERDRREIHREALAAVDPAHPEFLRTLPTHLVRDGLLFVHAGIRPGILLEQQSEDDLLWIRDDFHVDTRDHGALIIHGHTPVDQPTHYGNRVNIDTGAGHGHPLTAVVCEGTTVYVLTDEGRKELRPAG</sequence>
<dbReference type="Pfam" id="PF00149">
    <property type="entry name" value="Metallophos"/>
    <property type="match status" value="1"/>
</dbReference>
<dbReference type="Gene3D" id="3.60.21.10">
    <property type="match status" value="1"/>
</dbReference>
<dbReference type="InterPro" id="IPR050126">
    <property type="entry name" value="Ap4A_hydrolase"/>
</dbReference>
<dbReference type="STRING" id="1267768.BV394_09605"/>
<protein>
    <submittedName>
        <fullName evidence="1">Serine/threonine protein phosphatase</fullName>
    </submittedName>
</protein>
<dbReference type="InterPro" id="IPR029052">
    <property type="entry name" value="Metallo-depent_PP-like"/>
</dbReference>
<dbReference type="GO" id="GO:0110154">
    <property type="term" value="P:RNA decapping"/>
    <property type="evidence" value="ECO:0007669"/>
    <property type="project" value="TreeGrafter"/>
</dbReference>
<dbReference type="SUPFAM" id="SSF56300">
    <property type="entry name" value="Metallo-dependent phosphatases"/>
    <property type="match status" value="1"/>
</dbReference>
<keyword evidence="2" id="KW-1185">Reference proteome</keyword>
<dbReference type="RefSeq" id="WP_076979961.1">
    <property type="nucleotide sequence ID" value="NZ_CP019124.1"/>
</dbReference>
<dbReference type="PANTHER" id="PTHR42850:SF4">
    <property type="entry name" value="ZINC-DEPENDENT ENDOPOLYPHOSPHATASE"/>
    <property type="match status" value="1"/>
</dbReference>
<dbReference type="OrthoDB" id="9807890at2"/>